<dbReference type="InterPro" id="IPR032692">
    <property type="entry name" value="YccS_N"/>
</dbReference>
<dbReference type="NCBIfam" id="TIGR01667">
    <property type="entry name" value="YCCS_YHFK"/>
    <property type="match status" value="1"/>
</dbReference>
<feature type="transmembrane region" description="Helical" evidence="7">
    <location>
        <begin position="482"/>
        <end position="499"/>
    </location>
</feature>
<evidence type="ECO:0000259" key="9">
    <source>
        <dbReference type="Pfam" id="PF13515"/>
    </source>
</evidence>
<evidence type="ECO:0000313" key="10">
    <source>
        <dbReference type="EMBL" id="QHJ00027.1"/>
    </source>
</evidence>
<evidence type="ECO:0000256" key="7">
    <source>
        <dbReference type="SAM" id="Phobius"/>
    </source>
</evidence>
<dbReference type="EMBL" id="CP047650">
    <property type="protein sequence ID" value="QHJ00027.1"/>
    <property type="molecule type" value="Genomic_DNA"/>
</dbReference>
<evidence type="ECO:0000256" key="4">
    <source>
        <dbReference type="ARBA" id="ARBA00022989"/>
    </source>
</evidence>
<dbReference type="InterPro" id="IPR010019">
    <property type="entry name" value="Integral_membrane_YccS"/>
</dbReference>
<protein>
    <submittedName>
        <fullName evidence="10">TIGR01666 family membrane protein</fullName>
    </submittedName>
</protein>
<keyword evidence="2" id="KW-1003">Cell membrane</keyword>
<keyword evidence="11" id="KW-1185">Reference proteome</keyword>
<dbReference type="PANTHER" id="PTHR30509">
    <property type="entry name" value="P-HYDROXYBENZOIC ACID EFFLUX PUMP SUBUNIT-RELATED"/>
    <property type="match status" value="1"/>
</dbReference>
<evidence type="ECO:0000259" key="8">
    <source>
        <dbReference type="Pfam" id="PF12805"/>
    </source>
</evidence>
<feature type="transmembrane region" description="Helical" evidence="7">
    <location>
        <begin position="20"/>
        <end position="39"/>
    </location>
</feature>
<dbReference type="KEGG" id="xyk:GT347_19785"/>
<dbReference type="InterPro" id="IPR049453">
    <property type="entry name" value="Memb_transporter_dom"/>
</dbReference>
<keyword evidence="4 7" id="KW-1133">Transmembrane helix</keyword>
<reference evidence="10 11" key="1">
    <citation type="submission" date="2020-01" db="EMBL/GenBank/DDBJ databases">
        <title>Genome sequencing of strain KACC 21265.</title>
        <authorList>
            <person name="Heo J."/>
            <person name="Kim S.-J."/>
            <person name="Kim J.-S."/>
            <person name="Hong S.-B."/>
            <person name="Kwon S.-W."/>
        </authorList>
    </citation>
    <scope>NUCLEOTIDE SEQUENCE [LARGE SCALE GENOMIC DNA]</scope>
    <source>
        <strain evidence="10 11">KACC 21265</strain>
    </source>
</reference>
<keyword evidence="5 7" id="KW-0472">Membrane</keyword>
<dbReference type="PANTHER" id="PTHR30509:SF8">
    <property type="entry name" value="INNER MEMBRANE PROTEIN YCCS"/>
    <property type="match status" value="1"/>
</dbReference>
<evidence type="ECO:0000256" key="3">
    <source>
        <dbReference type="ARBA" id="ARBA00022692"/>
    </source>
</evidence>
<dbReference type="AlphaFoldDB" id="A0A857J825"/>
<feature type="transmembrane region" description="Helical" evidence="7">
    <location>
        <begin position="458"/>
        <end position="476"/>
    </location>
</feature>
<feature type="transmembrane region" description="Helical" evidence="7">
    <location>
        <begin position="146"/>
        <end position="169"/>
    </location>
</feature>
<feature type="transmembrane region" description="Helical" evidence="7">
    <location>
        <begin position="414"/>
        <end position="431"/>
    </location>
</feature>
<organism evidence="10 11">
    <name type="scientific">Xylophilus rhododendri</name>
    <dbReference type="NCBI Taxonomy" id="2697032"/>
    <lineage>
        <taxon>Bacteria</taxon>
        <taxon>Pseudomonadati</taxon>
        <taxon>Pseudomonadota</taxon>
        <taxon>Betaproteobacteria</taxon>
        <taxon>Burkholderiales</taxon>
        <taxon>Xylophilus</taxon>
    </lineage>
</organism>
<feature type="domain" description="Integral membrane protein YccS N-terminal" evidence="8">
    <location>
        <begin position="71"/>
        <end position="370"/>
    </location>
</feature>
<dbReference type="InterPro" id="IPR010020">
    <property type="entry name" value="Integral_membrane_YCCS_YHJK"/>
</dbReference>
<sequence length="739" mass="80050">MFRSAPHTFLQRLWTQDAAVMSARVGIVLAAIMAACWHYNRLDYVMPMFLGVIASGIGDTDDGWRGRLRTVIATLVCFLVAASTVQWVFDRHWLFAGLLCAAAFALTLLSAISERYRAIAWSTLVLSVYSATGREHHGDESRWLQVGLLMAGAAAYSVLSVGWAAVFALQPVRRRIAQVYDTLGQYLWLKASMFEPVRGVDIERRRIALAHRNVDVVQALNLAKDALLRRLPPVDPRTGVPPDIGKQESRLLLAQYFIAQDVHERASSSHVGYAELTDAFYHSDVMFRCQRTLALQGSACADVAEAIRLKRDHADDGASALALDDLQGALDHLEQTQPCETAATPANRRARQLRSLRALQQNLSALDLQLASAGRPEPVSLGETLFDSTPRTLGEVFARVRGQLRLQAPVFRHAVRLALALAAAFCVLSFMHADHGYWVLLTTLFVCQPSYGATRKRVLQRVIGTFCGLIAGWAVLRLFPDLLVQAAIAVAAGMVFFAFNKTRYGFATAAVTLVVLLGNNQTSDGAALIVPRMIDTLLGALIASVAVIGILPDWRARRLRPAAALALTTAARYLQAIAAQIGAGKRDDLAYRVARRNAHDADAALSTAVSHVLQEPGLTRGGIDAGIRFLVQSHTLLNYVSALGAHRGEGGGAAGQARFGEVSEQLAAQMNRLAQALRDKDAGLLSPQAEEEALALAESLEQQEDAVASAQLALVSRQLPLLQKAVARLVQPAPGKARG</sequence>
<dbReference type="Pfam" id="PF12805">
    <property type="entry name" value="FUSC-like"/>
    <property type="match status" value="1"/>
</dbReference>
<dbReference type="NCBIfam" id="TIGR01666">
    <property type="entry name" value="YCCS"/>
    <property type="match status" value="1"/>
</dbReference>
<evidence type="ECO:0000313" key="11">
    <source>
        <dbReference type="Proteomes" id="UP000464787"/>
    </source>
</evidence>
<accession>A0A857J825</accession>
<dbReference type="Proteomes" id="UP000464787">
    <property type="component" value="Chromosome"/>
</dbReference>
<evidence type="ECO:0000256" key="6">
    <source>
        <dbReference type="ARBA" id="ARBA00043993"/>
    </source>
</evidence>
<dbReference type="Pfam" id="PF13515">
    <property type="entry name" value="FUSC_2"/>
    <property type="match status" value="1"/>
</dbReference>
<comment type="subcellular location">
    <subcellularLocation>
        <location evidence="1">Cell membrane</location>
        <topology evidence="1">Multi-pass membrane protein</topology>
    </subcellularLocation>
</comment>
<keyword evidence="3 7" id="KW-0812">Transmembrane</keyword>
<dbReference type="GO" id="GO:0005886">
    <property type="term" value="C:plasma membrane"/>
    <property type="evidence" value="ECO:0007669"/>
    <property type="project" value="UniProtKB-SubCell"/>
</dbReference>
<gene>
    <name evidence="10" type="primary">yccS</name>
    <name evidence="10" type="ORF">GT347_19785</name>
</gene>
<evidence type="ECO:0000256" key="5">
    <source>
        <dbReference type="ARBA" id="ARBA00023136"/>
    </source>
</evidence>
<feature type="transmembrane region" description="Helical" evidence="7">
    <location>
        <begin position="93"/>
        <end position="111"/>
    </location>
</feature>
<dbReference type="RefSeq" id="WP_160553837.1">
    <property type="nucleotide sequence ID" value="NZ_CP047650.1"/>
</dbReference>
<evidence type="ECO:0000256" key="1">
    <source>
        <dbReference type="ARBA" id="ARBA00004651"/>
    </source>
</evidence>
<name>A0A857J825_9BURK</name>
<comment type="similarity">
    <text evidence="6">Belongs to the YccS/YhfK family.</text>
</comment>
<evidence type="ECO:0000256" key="2">
    <source>
        <dbReference type="ARBA" id="ARBA00022475"/>
    </source>
</evidence>
<feature type="domain" description="Integral membrane bound transporter" evidence="9">
    <location>
        <begin position="424"/>
        <end position="544"/>
    </location>
</feature>
<proteinExistence type="inferred from homology"/>
<feature type="transmembrane region" description="Helical" evidence="7">
    <location>
        <begin position="533"/>
        <end position="551"/>
    </location>
</feature>
<feature type="transmembrane region" description="Helical" evidence="7">
    <location>
        <begin position="68"/>
        <end position="87"/>
    </location>
</feature>